<evidence type="ECO:0000313" key="3">
    <source>
        <dbReference type="EMBL" id="TRV61534.1"/>
    </source>
</evidence>
<dbReference type="InterPro" id="IPR001387">
    <property type="entry name" value="Cro/C1-type_HTH"/>
</dbReference>
<proteinExistence type="predicted"/>
<dbReference type="SMART" id="SM00530">
    <property type="entry name" value="HTH_XRE"/>
    <property type="match status" value="1"/>
</dbReference>
<dbReference type="EMBL" id="SFAC01000144">
    <property type="protein sequence ID" value="TRV61534.1"/>
    <property type="molecule type" value="Genomic_DNA"/>
</dbReference>
<accession>A0A552PX22</accession>
<dbReference type="InterPro" id="IPR010982">
    <property type="entry name" value="Lambda_DNA-bd_dom_sf"/>
</dbReference>
<dbReference type="SUPFAM" id="SSF47413">
    <property type="entry name" value="lambda repressor-like DNA-binding domains"/>
    <property type="match status" value="1"/>
</dbReference>
<protein>
    <submittedName>
        <fullName evidence="3">Addiction module antidote protein, HigA family</fullName>
    </submittedName>
</protein>
<dbReference type="PANTHER" id="PTHR36924:SF1">
    <property type="entry name" value="ANTITOXIN HIGA-1"/>
    <property type="match status" value="1"/>
</dbReference>
<dbReference type="AlphaFoldDB" id="A0A552PX22"/>
<feature type="domain" description="HTH cro/C1-type" evidence="2">
    <location>
        <begin position="13"/>
        <end position="68"/>
    </location>
</feature>
<dbReference type="InterPro" id="IPR013430">
    <property type="entry name" value="Toxin_antidote_HigA"/>
</dbReference>
<evidence type="ECO:0000259" key="2">
    <source>
        <dbReference type="SMART" id="SM00530"/>
    </source>
</evidence>
<sequence length="100" mass="11283">MNNWKSPIHPGEILADELEEINLNVSQLAKRVNISENELEQILKGQGNITGDISLKLGRFFNTGAEIWMNLQKVYELDIAREKLGNTLEEIIPYQSLSSG</sequence>
<dbReference type="PANTHER" id="PTHR36924">
    <property type="entry name" value="ANTITOXIN HIGA-1"/>
    <property type="match status" value="1"/>
</dbReference>
<keyword evidence="1" id="KW-0238">DNA-binding</keyword>
<name>A0A552PX22_9CHRO</name>
<dbReference type="Proteomes" id="UP000317165">
    <property type="component" value="Unassembled WGS sequence"/>
</dbReference>
<evidence type="ECO:0000256" key="1">
    <source>
        <dbReference type="ARBA" id="ARBA00023125"/>
    </source>
</evidence>
<gene>
    <name evidence="3" type="primary">higA</name>
    <name evidence="3" type="ORF">EWV53_12420</name>
</gene>
<comment type="caution">
    <text evidence="3">The sequence shown here is derived from an EMBL/GenBank/DDBJ whole genome shotgun (WGS) entry which is preliminary data.</text>
</comment>
<reference evidence="3 4" key="1">
    <citation type="submission" date="2019-01" db="EMBL/GenBank/DDBJ databases">
        <title>Coherence of Microcystis species and biogeography revealed through population genomics.</title>
        <authorList>
            <person name="Perez-Carrascal O.M."/>
            <person name="Terrat Y."/>
            <person name="Giani A."/>
            <person name="Fortin N."/>
            <person name="Tromas N."/>
            <person name="Shapiro B.J."/>
        </authorList>
    </citation>
    <scope>NUCLEOTIDE SEQUENCE [LARGE SCALE GENOMIC DNA]</scope>
    <source>
        <strain evidence="3">Mp_MB_F_20051200_S9</strain>
    </source>
</reference>
<dbReference type="Gene3D" id="1.10.260.40">
    <property type="entry name" value="lambda repressor-like DNA-binding domains"/>
    <property type="match status" value="1"/>
</dbReference>
<dbReference type="NCBIfam" id="TIGR02607">
    <property type="entry name" value="antidote_HigA"/>
    <property type="match status" value="1"/>
</dbReference>
<dbReference type="Pfam" id="PF01381">
    <property type="entry name" value="HTH_3"/>
    <property type="match status" value="1"/>
</dbReference>
<evidence type="ECO:0000313" key="4">
    <source>
        <dbReference type="Proteomes" id="UP000317165"/>
    </source>
</evidence>
<organism evidence="3 4">
    <name type="scientific">Microcystis panniformis Mp_MB_F_20051200_S9</name>
    <dbReference type="NCBI Taxonomy" id="2486223"/>
    <lineage>
        <taxon>Bacteria</taxon>
        <taxon>Bacillati</taxon>
        <taxon>Cyanobacteriota</taxon>
        <taxon>Cyanophyceae</taxon>
        <taxon>Oscillatoriophycideae</taxon>
        <taxon>Chroococcales</taxon>
        <taxon>Microcystaceae</taxon>
        <taxon>Microcystis</taxon>
    </lineage>
</organism>
<dbReference type="GO" id="GO:0003677">
    <property type="term" value="F:DNA binding"/>
    <property type="evidence" value="ECO:0007669"/>
    <property type="project" value="UniProtKB-KW"/>
</dbReference>